<gene>
    <name evidence="1" type="ORF">CON65_19330</name>
</gene>
<organism evidence="1 2">
    <name type="scientific">Bacillus pseudomycoides</name>
    <dbReference type="NCBI Taxonomy" id="64104"/>
    <lineage>
        <taxon>Bacteria</taxon>
        <taxon>Bacillati</taxon>
        <taxon>Bacillota</taxon>
        <taxon>Bacilli</taxon>
        <taxon>Bacillales</taxon>
        <taxon>Bacillaceae</taxon>
        <taxon>Bacillus</taxon>
        <taxon>Bacillus cereus group</taxon>
    </lineage>
</organism>
<comment type="caution">
    <text evidence="1">The sequence shown here is derived from an EMBL/GenBank/DDBJ whole genome shotgun (WGS) entry which is preliminary data.</text>
</comment>
<reference evidence="1 2" key="1">
    <citation type="submission" date="2017-09" db="EMBL/GenBank/DDBJ databases">
        <title>Large-scale bioinformatics analysis of Bacillus genomes uncovers conserved roles of natural products in bacterial physiology.</title>
        <authorList>
            <consortium name="Agbiome Team Llc"/>
            <person name="Bleich R.M."/>
            <person name="Grubbs K.J."/>
            <person name="Santa Maria K.C."/>
            <person name="Allen S.E."/>
            <person name="Farag S."/>
            <person name="Shank E.A."/>
            <person name="Bowers A."/>
        </authorList>
    </citation>
    <scope>NUCLEOTIDE SEQUENCE [LARGE SCALE GENOMIC DNA]</scope>
    <source>
        <strain evidence="1 2">AFS092012</strain>
    </source>
</reference>
<dbReference type="EMBL" id="NVOR01000083">
    <property type="protein sequence ID" value="PED81034.1"/>
    <property type="molecule type" value="Genomic_DNA"/>
</dbReference>
<sequence>MQCPPLFQTHSTKKKKILQIIQILFLFGIVLPNKNKSNIHKTQYQEQKIMPMNFLFLLDHF</sequence>
<protein>
    <submittedName>
        <fullName evidence="1">Uncharacterized protein</fullName>
    </submittedName>
</protein>
<proteinExistence type="predicted"/>
<evidence type="ECO:0000313" key="2">
    <source>
        <dbReference type="Proteomes" id="UP000221020"/>
    </source>
</evidence>
<accession>A0AA91VA35</accession>
<dbReference type="AlphaFoldDB" id="A0AA91VA35"/>
<name>A0AA91VA35_9BACI</name>
<dbReference type="Proteomes" id="UP000221020">
    <property type="component" value="Unassembled WGS sequence"/>
</dbReference>
<evidence type="ECO:0000313" key="1">
    <source>
        <dbReference type="EMBL" id="PED81034.1"/>
    </source>
</evidence>